<dbReference type="EMBL" id="JPHD02000051">
    <property type="protein sequence ID" value="KGE52884.1"/>
    <property type="molecule type" value="Genomic_DNA"/>
</dbReference>
<dbReference type="AlphaFoldDB" id="A0A098Q0H6"/>
<dbReference type="PANTHER" id="PTHR43847:SF1">
    <property type="entry name" value="BLL3993 PROTEIN"/>
    <property type="match status" value="1"/>
</dbReference>
<reference evidence="1 2" key="1">
    <citation type="submission" date="2014-09" db="EMBL/GenBank/DDBJ databases">
        <title>A draft genome sequence for Xanthomonas axonopodis pv. vasculorum NCPPB 900.</title>
        <authorList>
            <person name="Harrison J."/>
            <person name="Studholme D.J."/>
        </authorList>
    </citation>
    <scope>NUCLEOTIDE SEQUENCE [LARGE SCALE GENOMIC DNA]</scope>
    <source>
        <strain evidence="1 2">NCPPB 900</strain>
    </source>
</reference>
<dbReference type="HOGENOM" id="CLU_043418_3_1_6"/>
<organism evidence="1 2">
    <name type="scientific">Xanthomonas axonopodis pv. vasculorum</name>
    <dbReference type="NCBI Taxonomy" id="325777"/>
    <lineage>
        <taxon>Bacteria</taxon>
        <taxon>Pseudomonadati</taxon>
        <taxon>Pseudomonadota</taxon>
        <taxon>Gammaproteobacteria</taxon>
        <taxon>Lysobacterales</taxon>
        <taxon>Lysobacteraceae</taxon>
        <taxon>Xanthomonas</taxon>
    </lineage>
</organism>
<proteinExistence type="predicted"/>
<dbReference type="GeneID" id="58002269"/>
<dbReference type="PROSITE" id="PS50244">
    <property type="entry name" value="S5A_REDUCTASE"/>
    <property type="match status" value="1"/>
</dbReference>
<dbReference type="eggNOG" id="COG3752">
    <property type="taxonomic scope" value="Bacteria"/>
</dbReference>
<protein>
    <submittedName>
        <fullName evidence="1">Membrane protein</fullName>
    </submittedName>
</protein>
<dbReference type="RefSeq" id="WP_042821728.1">
    <property type="nucleotide sequence ID" value="NZ_CP053649.1"/>
</dbReference>
<dbReference type="InterPro" id="IPR010721">
    <property type="entry name" value="UstE-like"/>
</dbReference>
<dbReference type="STRING" id="325777.GW15_0206090"/>
<dbReference type="InterPro" id="IPR052527">
    <property type="entry name" value="Metal_cation-efflux_comp"/>
</dbReference>
<accession>A0A098Q0H6</accession>
<evidence type="ECO:0000313" key="2">
    <source>
        <dbReference type="Proteomes" id="UP000028012"/>
    </source>
</evidence>
<dbReference type="PANTHER" id="PTHR43847">
    <property type="entry name" value="BLL3993 PROTEIN"/>
    <property type="match status" value="1"/>
</dbReference>
<name>A0A098Q0H6_9XANT</name>
<sequence length="260" mass="28634">MNAWPLLHVGAFASVVMVIGWLWQRRSGNAGPVDVLWAGCLAMAAPYCAWIADGAVLPRVLVAVLGGVWGARLALHLGVRVFGDPHEDGRYRALREHWNGSQSKFLGFFLAQAVVVVLFAVPFLAAASNPNSDWSLWTTIAIVVWLIAVGGEALADRQLSAHKANPANRGKTCRAGLWRYSRHPNYFFEFVHWFAYLALAVGAGPWPVALCALGPVVMFVFLYRFTGIPYTEQQALRSRGEDYAQYQRSTSAFFPLPPSS</sequence>
<evidence type="ECO:0000313" key="1">
    <source>
        <dbReference type="EMBL" id="KGE52884.1"/>
    </source>
</evidence>
<gene>
    <name evidence="1" type="ORF">GW15_0206090</name>
</gene>
<dbReference type="Gene3D" id="1.20.120.1630">
    <property type="match status" value="1"/>
</dbReference>
<dbReference type="Proteomes" id="UP000028012">
    <property type="component" value="Unassembled WGS sequence"/>
</dbReference>
<comment type="caution">
    <text evidence="1">The sequence shown here is derived from an EMBL/GenBank/DDBJ whole genome shotgun (WGS) entry which is preliminary data.</text>
</comment>
<dbReference type="Pfam" id="PF06966">
    <property type="entry name" value="DUF1295"/>
    <property type="match status" value="1"/>
</dbReference>